<dbReference type="PATRIC" id="fig|1300345.3.peg.964"/>
<protein>
    <submittedName>
        <fullName evidence="1">Uncharacterized protein</fullName>
    </submittedName>
</protein>
<name>A0A0A2WI71_9GAMM</name>
<evidence type="ECO:0000313" key="1">
    <source>
        <dbReference type="EMBL" id="KGQ19886.1"/>
    </source>
</evidence>
<sequence>MTTTAEPLPDLSAFVLHPKPNPIERAVSDEAGQLAMLDAMDESKAVFQ</sequence>
<evidence type="ECO:0000313" key="2">
    <source>
        <dbReference type="Proteomes" id="UP000030518"/>
    </source>
</evidence>
<dbReference type="Proteomes" id="UP000030518">
    <property type="component" value="Unassembled WGS sequence"/>
</dbReference>
<proteinExistence type="predicted"/>
<gene>
    <name evidence="1" type="ORF">LF41_2393</name>
</gene>
<comment type="caution">
    <text evidence="1">The sequence shown here is derived from an EMBL/GenBank/DDBJ whole genome shotgun (WGS) entry which is preliminary data.</text>
</comment>
<dbReference type="STRING" id="1300345.LF41_2393"/>
<reference evidence="1 2" key="1">
    <citation type="submission" date="2014-09" db="EMBL/GenBank/DDBJ databases">
        <title>Genome sequences of Lysobacter dokdonensis DS-58.</title>
        <authorList>
            <person name="Kim J.F."/>
            <person name="Kwak M.-J."/>
        </authorList>
    </citation>
    <scope>NUCLEOTIDE SEQUENCE [LARGE SCALE GENOMIC DNA]</scope>
    <source>
        <strain evidence="1 2">DS-58</strain>
    </source>
</reference>
<accession>A0A0A2WI71</accession>
<dbReference type="RefSeq" id="WP_161786922.1">
    <property type="nucleotide sequence ID" value="NZ_JRKJ01000005.1"/>
</dbReference>
<organism evidence="1 2">
    <name type="scientific">Lysobacter dokdonensis DS-58</name>
    <dbReference type="NCBI Taxonomy" id="1300345"/>
    <lineage>
        <taxon>Bacteria</taxon>
        <taxon>Pseudomonadati</taxon>
        <taxon>Pseudomonadota</taxon>
        <taxon>Gammaproteobacteria</taxon>
        <taxon>Lysobacterales</taxon>
        <taxon>Lysobacteraceae</taxon>
        <taxon>Noviluteimonas</taxon>
    </lineage>
</organism>
<keyword evidence="2" id="KW-1185">Reference proteome</keyword>
<dbReference type="AlphaFoldDB" id="A0A0A2WI71"/>
<dbReference type="EMBL" id="JRKJ01000005">
    <property type="protein sequence ID" value="KGQ19886.1"/>
    <property type="molecule type" value="Genomic_DNA"/>
</dbReference>